<accession>A0A1Z1MGI0</accession>
<evidence type="ECO:0000256" key="1">
    <source>
        <dbReference type="SAM" id="Phobius"/>
    </source>
</evidence>
<keyword evidence="2" id="KW-0150">Chloroplast</keyword>
<name>A0A1Z1MGI0_9FLOR</name>
<keyword evidence="1" id="KW-0812">Transmembrane</keyword>
<evidence type="ECO:0000313" key="2">
    <source>
        <dbReference type="EMBL" id="ARW64962.1"/>
    </source>
</evidence>
<organism evidence="2">
    <name type="scientific">Polysiphonia sertularioides</name>
    <dbReference type="NCBI Taxonomy" id="945028"/>
    <lineage>
        <taxon>Eukaryota</taxon>
        <taxon>Rhodophyta</taxon>
        <taxon>Florideophyceae</taxon>
        <taxon>Rhodymeniophycidae</taxon>
        <taxon>Ceramiales</taxon>
        <taxon>Rhodomelaceae</taxon>
        <taxon>Polysiphonioideae</taxon>
        <taxon>Polysiphonia</taxon>
    </lineage>
</organism>
<sequence length="230" mass="27527">MKLYLVFVFLFIFPYIDLIKLILVFLMLLRKSININYIVILMDNFISHSLNYVFFIFLSILVSNNYQTDTEKIKGKLLTIPHLKSNIIQINNYYFYEVNIYYLTYFTSLYIIKFLYISITHLLVVSNLYLITEQDCLLSNIIIRINFYLFNKKYHSGICNLCIMKSISILEISIENLKNLYFGVKCKSYRLNNTYIICIKYCLVNFLDETIQKKIKFTTTIWHKLSKNKV</sequence>
<gene>
    <name evidence="2" type="primary">ConsOrf4</name>
</gene>
<proteinExistence type="predicted"/>
<feature type="transmembrane region" description="Helical" evidence="1">
    <location>
        <begin position="6"/>
        <end position="29"/>
    </location>
</feature>
<protein>
    <submittedName>
        <fullName evidence="2">Uncharacterized protein</fullName>
    </submittedName>
</protein>
<dbReference type="EMBL" id="MF101435">
    <property type="protein sequence ID" value="ARW64962.1"/>
    <property type="molecule type" value="Genomic_DNA"/>
</dbReference>
<geneLocation type="chloroplast" evidence="2"/>
<keyword evidence="1" id="KW-0472">Membrane</keyword>
<keyword evidence="2" id="KW-0934">Plastid</keyword>
<feature type="transmembrane region" description="Helical" evidence="1">
    <location>
        <begin position="100"/>
        <end position="124"/>
    </location>
</feature>
<reference evidence="2" key="1">
    <citation type="journal article" date="2017" name="J. Phycol.">
        <title>Analysis of chloroplast genomes and a supermatrix inform reclassification of the Rhodomelaceae (Rhodophyta).</title>
        <authorList>
            <person name="Diaz-Tapia P."/>
            <person name="Maggs C.A."/>
            <person name="West J.A."/>
            <person name="Verbruggen H."/>
        </authorList>
    </citation>
    <scope>NUCLEOTIDE SEQUENCE</scope>
    <source>
        <strain evidence="2">PD0001</strain>
    </source>
</reference>
<feature type="transmembrane region" description="Helical" evidence="1">
    <location>
        <begin position="41"/>
        <end position="62"/>
    </location>
</feature>
<keyword evidence="1" id="KW-1133">Transmembrane helix</keyword>
<dbReference type="AlphaFoldDB" id="A0A1Z1MGI0"/>